<evidence type="ECO:0000256" key="1">
    <source>
        <dbReference type="ARBA" id="ARBA00022737"/>
    </source>
</evidence>
<dbReference type="PROSITE" id="PS50011">
    <property type="entry name" value="PROTEIN_KINASE_DOM"/>
    <property type="match status" value="1"/>
</dbReference>
<dbReference type="RefSeq" id="XP_007712150.1">
    <property type="nucleotide sequence ID" value="XM_007713960.1"/>
</dbReference>
<dbReference type="Pfam" id="PF24883">
    <property type="entry name" value="NPHP3_N"/>
    <property type="match status" value="1"/>
</dbReference>
<dbReference type="KEGG" id="bze:COCCADRAFT_36633"/>
<dbReference type="Pfam" id="PF00069">
    <property type="entry name" value="Pkinase"/>
    <property type="match status" value="1"/>
</dbReference>
<dbReference type="SUPFAM" id="SSF52540">
    <property type="entry name" value="P-loop containing nucleoside triphosphate hydrolases"/>
    <property type="match status" value="1"/>
</dbReference>
<dbReference type="SUPFAM" id="SSF56112">
    <property type="entry name" value="Protein kinase-like (PK-like)"/>
    <property type="match status" value="1"/>
</dbReference>
<organism evidence="3 4">
    <name type="scientific">Cochliobolus carbonum (strain 26-R-13)</name>
    <name type="common">Maize leaf spot fungus</name>
    <name type="synonym">Bipolaris zeicola</name>
    <dbReference type="NCBI Taxonomy" id="930089"/>
    <lineage>
        <taxon>Eukaryota</taxon>
        <taxon>Fungi</taxon>
        <taxon>Dikarya</taxon>
        <taxon>Ascomycota</taxon>
        <taxon>Pezizomycotina</taxon>
        <taxon>Dothideomycetes</taxon>
        <taxon>Pleosporomycetidae</taxon>
        <taxon>Pleosporales</taxon>
        <taxon>Pleosporineae</taxon>
        <taxon>Pleosporaceae</taxon>
        <taxon>Bipolaris</taxon>
    </lineage>
</organism>
<dbReference type="HOGENOM" id="CLU_002406_3_0_1"/>
<dbReference type="EMBL" id="KI964608">
    <property type="protein sequence ID" value="EUC33513.1"/>
    <property type="molecule type" value="Genomic_DNA"/>
</dbReference>
<name>W6Y6K1_COCC2</name>
<dbReference type="STRING" id="930089.W6Y6K1"/>
<dbReference type="PANTHER" id="PTHR10039">
    <property type="entry name" value="AMELOGENIN"/>
    <property type="match status" value="1"/>
</dbReference>
<dbReference type="InterPro" id="IPR027417">
    <property type="entry name" value="P-loop_NTPase"/>
</dbReference>
<evidence type="ECO:0000259" key="2">
    <source>
        <dbReference type="PROSITE" id="PS50011"/>
    </source>
</evidence>
<feature type="domain" description="Protein kinase" evidence="2">
    <location>
        <begin position="1"/>
        <end position="372"/>
    </location>
</feature>
<dbReference type="Gene3D" id="3.40.50.300">
    <property type="entry name" value="P-loop containing nucleotide triphosphate hydrolases"/>
    <property type="match status" value="1"/>
</dbReference>
<dbReference type="OrthoDB" id="21416at2759"/>
<dbReference type="InterPro" id="IPR056884">
    <property type="entry name" value="NPHP3-like_N"/>
</dbReference>
<protein>
    <recommendedName>
        <fullName evidence="2">Protein kinase domain-containing protein</fullName>
    </recommendedName>
</protein>
<dbReference type="GeneID" id="19148333"/>
<proteinExistence type="predicted"/>
<dbReference type="Gene3D" id="1.10.510.10">
    <property type="entry name" value="Transferase(Phosphotransferase) domain 1"/>
    <property type="match status" value="1"/>
</dbReference>
<keyword evidence="1" id="KW-0677">Repeat</keyword>
<reference evidence="3 4" key="1">
    <citation type="journal article" date="2013" name="PLoS Genet.">
        <title>Comparative genome structure, secondary metabolite, and effector coding capacity across Cochliobolus pathogens.</title>
        <authorList>
            <person name="Condon B.J."/>
            <person name="Leng Y."/>
            <person name="Wu D."/>
            <person name="Bushley K.E."/>
            <person name="Ohm R.A."/>
            <person name="Otillar R."/>
            <person name="Martin J."/>
            <person name="Schackwitz W."/>
            <person name="Grimwood J."/>
            <person name="MohdZainudin N."/>
            <person name="Xue C."/>
            <person name="Wang R."/>
            <person name="Manning V.A."/>
            <person name="Dhillon B."/>
            <person name="Tu Z.J."/>
            <person name="Steffenson B.J."/>
            <person name="Salamov A."/>
            <person name="Sun H."/>
            <person name="Lowry S."/>
            <person name="LaButti K."/>
            <person name="Han J."/>
            <person name="Copeland A."/>
            <person name="Lindquist E."/>
            <person name="Barry K."/>
            <person name="Schmutz J."/>
            <person name="Baker S.E."/>
            <person name="Ciuffetti L.M."/>
            <person name="Grigoriev I.V."/>
            <person name="Zhong S."/>
            <person name="Turgeon B.G."/>
        </authorList>
    </citation>
    <scope>NUCLEOTIDE SEQUENCE [LARGE SCALE GENOMIC DNA]</scope>
    <source>
        <strain evidence="3 4">26-R-13</strain>
    </source>
</reference>
<dbReference type="InterPro" id="IPR011009">
    <property type="entry name" value="Kinase-like_dom_sf"/>
</dbReference>
<accession>W6Y6K1</accession>
<dbReference type="Proteomes" id="UP000053841">
    <property type="component" value="Unassembled WGS sequence"/>
</dbReference>
<evidence type="ECO:0000313" key="3">
    <source>
        <dbReference type="EMBL" id="EUC33513.1"/>
    </source>
</evidence>
<dbReference type="GO" id="GO:0005524">
    <property type="term" value="F:ATP binding"/>
    <property type="evidence" value="ECO:0007669"/>
    <property type="project" value="InterPro"/>
</dbReference>
<evidence type="ECO:0000313" key="4">
    <source>
        <dbReference type="Proteomes" id="UP000053841"/>
    </source>
</evidence>
<sequence length="1139" mass="130704">MSNKLLPIKEDAELKGHITRFARKTFKHGLHRAAAKEWYNLQRLSKEEDHPHLMVALGAYWHSSHFFILQEEAEQSLHDYLKDPSNAFESQELWTQMQGIAEGLSTLHKLYKGTKIAYHQDLKPENILTVKRKLNIADFGLLELKPITLPGDTDMTGIPNNHVTGCIMSEVATCDIQGTQGASDYKNARIADGPSGRGPQRFFRGQQVKDAVVRMHTQLYDHVQSVIPTNGDLNMQFQRTFYSKEFFGLLNRMFKRNRSSADLLDIPGEEIPLNAAQVAEILKELRVEGLPATLVDNGVKHLNFDQSLQDAERLELLMGECLIGFAEILNGRNRARFPAITVNNLKQYVVNLQHTQHAERQQQGLVRVDPFLKRFGEFGELVATLPRSQEIMGFIWGPVKFLLETTNTCMDAFNGILAIYGQIGRAQLSLSTYKELFQSEPSLTEILIAAYSEIIQVNRLLVSYFQQRFWTELFATAWKRHKSSLTAIISRMMSRLKLVDGRTSVDQFHSFGINSPHEEEAMNDASDGQNLVRRYAVYAWIKPTDMENEQEYLRRIRVAYPGTCRWLLHNMAFQEWFGEQSDTLAIPKVLWLNGKPGSGKTVLASLVIKEAKKLESSPKVLFFYFKQEDSDRNNFLSLARTLLAQIVEKTPHTLDYFYSRCCSSGSAVLTSRPLIEELLKFALTSCESTYFERGDIVSWFRYLVENGHPEDRDGIHCMFISQHHCARKDYRDLPSITADTGKNEEDVEAFCKVQAERLVPKFQVEEDYTHEIAQRVSAADAGVFLFAHLVWINIHSQSSQENLDREMETFETDLNNLDKARIMRTIENKPVTPQRQEALLLLGWLVCAKRSLKMHETQTMRSFNVDERAVGFERGQFRVHPKDLCESLVDVQEDGSIELVHMTARMYLAKSGFIDVTARALQMATLCIDYLNLPSFQDPSENQVLAREYGFMEYSILYWLRHLEASMSSAPPDQFNPYRDLMESLEVMVEQYRNKPAVSVASHFNHRQSFAKLQPALVLTDKEPKHFGDVRLEERALKFAGVVKAVRRCIETYVSHSPNPDMAGLSDMYSCNLFRCPRFSCRYSTNGFSTLEEREKYVERHERPSRCTDEHCRGSQIGFATQAQLTRQLKENHPDMTEL</sequence>
<dbReference type="InterPro" id="IPR000719">
    <property type="entry name" value="Prot_kinase_dom"/>
</dbReference>
<dbReference type="eggNOG" id="KOG1721">
    <property type="taxonomic scope" value="Eukaryota"/>
</dbReference>
<gene>
    <name evidence="3" type="ORF">COCCADRAFT_36633</name>
</gene>
<dbReference type="GO" id="GO:0004672">
    <property type="term" value="F:protein kinase activity"/>
    <property type="evidence" value="ECO:0007669"/>
    <property type="project" value="InterPro"/>
</dbReference>
<dbReference type="SMART" id="SM00220">
    <property type="entry name" value="S_TKc"/>
    <property type="match status" value="1"/>
</dbReference>
<dbReference type="PANTHER" id="PTHR10039:SF14">
    <property type="entry name" value="NACHT DOMAIN-CONTAINING PROTEIN"/>
    <property type="match status" value="1"/>
</dbReference>
<dbReference type="AlphaFoldDB" id="W6Y6K1"/>
<keyword evidence="4" id="KW-1185">Reference proteome</keyword>